<feature type="transmembrane region" description="Helical" evidence="4">
    <location>
        <begin position="27"/>
        <end position="47"/>
    </location>
</feature>
<reference evidence="6 7" key="1">
    <citation type="journal article" date="2006" name="Nature">
        <title>Global trends of whole-genome duplications revealed by the ciliate Paramecium tetraurelia.</title>
        <authorList>
            <consortium name="Genoscope"/>
            <person name="Aury J.-M."/>
            <person name="Jaillon O."/>
            <person name="Duret L."/>
            <person name="Noel B."/>
            <person name="Jubin C."/>
            <person name="Porcel B.M."/>
            <person name="Segurens B."/>
            <person name="Daubin V."/>
            <person name="Anthouard V."/>
            <person name="Aiach N."/>
            <person name="Arnaiz O."/>
            <person name="Billaut A."/>
            <person name="Beisson J."/>
            <person name="Blanc I."/>
            <person name="Bouhouche K."/>
            <person name="Camara F."/>
            <person name="Duharcourt S."/>
            <person name="Guigo R."/>
            <person name="Gogendeau D."/>
            <person name="Katinka M."/>
            <person name="Keller A.-M."/>
            <person name="Kissmehl R."/>
            <person name="Klotz C."/>
            <person name="Koll F."/>
            <person name="Le Moue A."/>
            <person name="Lepere C."/>
            <person name="Malinsky S."/>
            <person name="Nowacki M."/>
            <person name="Nowak J.K."/>
            <person name="Plattner H."/>
            <person name="Poulain J."/>
            <person name="Ruiz F."/>
            <person name="Serrano V."/>
            <person name="Zagulski M."/>
            <person name="Dessen P."/>
            <person name="Betermier M."/>
            <person name="Weissenbach J."/>
            <person name="Scarpelli C."/>
            <person name="Schachter V."/>
            <person name="Sperling L."/>
            <person name="Meyer E."/>
            <person name="Cohen J."/>
            <person name="Wincker P."/>
        </authorList>
    </citation>
    <scope>NUCLEOTIDE SEQUENCE [LARGE SCALE GENOMIC DNA]</scope>
    <source>
        <strain evidence="6 7">Stock d4-2</strain>
    </source>
</reference>
<evidence type="ECO:0000256" key="2">
    <source>
        <dbReference type="ARBA" id="ARBA00022840"/>
    </source>
</evidence>
<dbReference type="PANTHER" id="PTHR44167:SF30">
    <property type="entry name" value="PHOSPHORYLASE KINASE"/>
    <property type="match status" value="1"/>
</dbReference>
<dbReference type="AlphaFoldDB" id="A0C418"/>
<dbReference type="EMBL" id="CT868039">
    <property type="protein sequence ID" value="CAK65535.1"/>
    <property type="molecule type" value="Genomic_DNA"/>
</dbReference>
<keyword evidence="7" id="KW-1185">Reference proteome</keyword>
<name>A0C418_PARTE</name>
<dbReference type="InterPro" id="IPR000719">
    <property type="entry name" value="Prot_kinase_dom"/>
</dbReference>
<evidence type="ECO:0000313" key="6">
    <source>
        <dbReference type="EMBL" id="CAK65535.1"/>
    </source>
</evidence>
<dbReference type="HOGENOM" id="CLU_000288_63_56_1"/>
<dbReference type="PROSITE" id="PS00108">
    <property type="entry name" value="PROTEIN_KINASE_ST"/>
    <property type="match status" value="1"/>
</dbReference>
<dbReference type="RefSeq" id="XP_001432932.1">
    <property type="nucleotide sequence ID" value="XM_001432895.1"/>
</dbReference>
<dbReference type="Proteomes" id="UP000000600">
    <property type="component" value="Unassembled WGS sequence"/>
</dbReference>
<dbReference type="InParanoid" id="A0C418"/>
<dbReference type="PROSITE" id="PS00107">
    <property type="entry name" value="PROTEIN_KINASE_ATP"/>
    <property type="match status" value="1"/>
</dbReference>
<sequence>MYKICLEFLNNNIINNQLHLFYVKVRICNLQCLLFLFAFTSYVFHFTLVQVERYLQYQFHHLIFLISIKSFIIQPLFFYNWKIQRSFHHKVFKFQFNFQFYGFQHENFIGWGCKIRGHIFWNILAILWCLRSKMQQDTKTVIYLCYNQNMLQSTSEKLQQKVSSYKDKIRTQLKKKISVIKDQQKLRHSNSDLQIDTPFQSQSKIDADFSDNYELGVKLGEGAHAIVYKAIRKSDNQEFAVKVFRSSDPEIIASIRKTYQIGSMLSHPNLIKVKELYINQQNGYSYQIMELCQYPNLENQIPKLNLKEIKTVMRELLNGLVYMHQQKVCHRDIKPDNILFDGLNVKILDFGVSKRYYIKQKYIDMWTPTGTQFYCAPEIYTKVSYTYKIDMWAVGVILYQLLTKQLPFQDETAHGTIELICKAQFKDHSALDKVSKDLLCRLLQIDPKKRLNAAEALQHIWFQNKEMIQQCMDDMIVHDGLVNDSSLFIQLSQSQNRNTYATHHQDTKVEAFKPTIHVKQSSFRDSS</sequence>
<proteinExistence type="predicted"/>
<dbReference type="GO" id="GO:0005737">
    <property type="term" value="C:cytoplasm"/>
    <property type="evidence" value="ECO:0000318"/>
    <property type="project" value="GO_Central"/>
</dbReference>
<dbReference type="SMART" id="SM00220">
    <property type="entry name" value="S_TKc"/>
    <property type="match status" value="1"/>
</dbReference>
<feature type="transmembrane region" description="Helical" evidence="4">
    <location>
        <begin position="59"/>
        <end position="81"/>
    </location>
</feature>
<dbReference type="GeneID" id="5018717"/>
<keyword evidence="4" id="KW-1133">Transmembrane helix</keyword>
<evidence type="ECO:0000256" key="4">
    <source>
        <dbReference type="SAM" id="Phobius"/>
    </source>
</evidence>
<feature type="binding site" evidence="3">
    <location>
        <position position="242"/>
    </location>
    <ligand>
        <name>ATP</name>
        <dbReference type="ChEBI" id="CHEBI:30616"/>
    </ligand>
</feature>
<gene>
    <name evidence="6" type="ORF">GSPATT00035015001</name>
</gene>
<dbReference type="OMA" id="FKPTIHV"/>
<feature type="domain" description="Protein kinase" evidence="5">
    <location>
        <begin position="213"/>
        <end position="462"/>
    </location>
</feature>
<protein>
    <recommendedName>
        <fullName evidence="5">Protein kinase domain-containing protein</fullName>
    </recommendedName>
</protein>
<accession>A0C418</accession>
<dbReference type="Gene3D" id="1.10.510.10">
    <property type="entry name" value="Transferase(Phosphotransferase) domain 1"/>
    <property type="match status" value="1"/>
</dbReference>
<dbReference type="PROSITE" id="PS50011">
    <property type="entry name" value="PROTEIN_KINASE_DOM"/>
    <property type="match status" value="1"/>
</dbReference>
<evidence type="ECO:0000256" key="1">
    <source>
        <dbReference type="ARBA" id="ARBA00022741"/>
    </source>
</evidence>
<dbReference type="eggNOG" id="KOG0032">
    <property type="taxonomic scope" value="Eukaryota"/>
</dbReference>
<keyword evidence="4" id="KW-0472">Membrane</keyword>
<evidence type="ECO:0000259" key="5">
    <source>
        <dbReference type="PROSITE" id="PS50011"/>
    </source>
</evidence>
<dbReference type="KEGG" id="ptm:GSPATT00035015001"/>
<dbReference type="GO" id="GO:0005524">
    <property type="term" value="F:ATP binding"/>
    <property type="evidence" value="ECO:0007669"/>
    <property type="project" value="UniProtKB-UniRule"/>
</dbReference>
<keyword evidence="2 3" id="KW-0067">ATP-binding</keyword>
<dbReference type="Pfam" id="PF00069">
    <property type="entry name" value="Pkinase"/>
    <property type="match status" value="1"/>
</dbReference>
<evidence type="ECO:0000313" key="7">
    <source>
        <dbReference type="Proteomes" id="UP000000600"/>
    </source>
</evidence>
<dbReference type="GO" id="GO:0004674">
    <property type="term" value="F:protein serine/threonine kinase activity"/>
    <property type="evidence" value="ECO:0000318"/>
    <property type="project" value="GO_Central"/>
</dbReference>
<keyword evidence="1 3" id="KW-0547">Nucleotide-binding</keyword>
<keyword evidence="4" id="KW-0812">Transmembrane</keyword>
<dbReference type="InterPro" id="IPR008271">
    <property type="entry name" value="Ser/Thr_kinase_AS"/>
</dbReference>
<evidence type="ECO:0000256" key="3">
    <source>
        <dbReference type="PROSITE-ProRule" id="PRU10141"/>
    </source>
</evidence>
<dbReference type="SUPFAM" id="SSF56112">
    <property type="entry name" value="Protein kinase-like (PK-like)"/>
    <property type="match status" value="1"/>
</dbReference>
<dbReference type="InterPro" id="IPR011009">
    <property type="entry name" value="Kinase-like_dom_sf"/>
</dbReference>
<dbReference type="InterPro" id="IPR017441">
    <property type="entry name" value="Protein_kinase_ATP_BS"/>
</dbReference>
<organism evidence="6 7">
    <name type="scientific">Paramecium tetraurelia</name>
    <dbReference type="NCBI Taxonomy" id="5888"/>
    <lineage>
        <taxon>Eukaryota</taxon>
        <taxon>Sar</taxon>
        <taxon>Alveolata</taxon>
        <taxon>Ciliophora</taxon>
        <taxon>Intramacronucleata</taxon>
        <taxon>Oligohymenophorea</taxon>
        <taxon>Peniculida</taxon>
        <taxon>Parameciidae</taxon>
        <taxon>Paramecium</taxon>
    </lineage>
</organism>
<dbReference type="OrthoDB" id="6513151at2759"/>
<dbReference type="PANTHER" id="PTHR44167">
    <property type="entry name" value="OVARIAN-SPECIFIC SERINE/THREONINE-PROTEIN KINASE LOK-RELATED"/>
    <property type="match status" value="1"/>
</dbReference>